<reference evidence="1" key="1">
    <citation type="journal article" date="2015" name="Nature">
        <title>Complex archaea that bridge the gap between prokaryotes and eukaryotes.</title>
        <authorList>
            <person name="Spang A."/>
            <person name="Saw J.H."/>
            <person name="Jorgensen S.L."/>
            <person name="Zaremba-Niedzwiedzka K."/>
            <person name="Martijn J."/>
            <person name="Lind A.E."/>
            <person name="van Eijk R."/>
            <person name="Schleper C."/>
            <person name="Guy L."/>
            <person name="Ettema T.J."/>
        </authorList>
    </citation>
    <scope>NUCLEOTIDE SEQUENCE</scope>
</reference>
<dbReference type="EMBL" id="LAZR01053160">
    <property type="protein sequence ID" value="KKK81357.1"/>
    <property type="molecule type" value="Genomic_DNA"/>
</dbReference>
<evidence type="ECO:0000313" key="1">
    <source>
        <dbReference type="EMBL" id="KKK81357.1"/>
    </source>
</evidence>
<protein>
    <submittedName>
        <fullName evidence="1">Uncharacterized protein</fullName>
    </submittedName>
</protein>
<accession>A0A0F8YJ16</accession>
<gene>
    <name evidence="1" type="ORF">LCGC14_2814290</name>
</gene>
<dbReference type="AlphaFoldDB" id="A0A0F8YJ16"/>
<proteinExistence type="predicted"/>
<sequence length="54" mass="6060">MSYRRAAKRKAKTKMRVLPKTISEEDLLKGVKAAKSNWQRLALYLAENAPGAAE</sequence>
<comment type="caution">
    <text evidence="1">The sequence shown here is derived from an EMBL/GenBank/DDBJ whole genome shotgun (WGS) entry which is preliminary data.</text>
</comment>
<name>A0A0F8YJ16_9ZZZZ</name>
<organism evidence="1">
    <name type="scientific">marine sediment metagenome</name>
    <dbReference type="NCBI Taxonomy" id="412755"/>
    <lineage>
        <taxon>unclassified sequences</taxon>
        <taxon>metagenomes</taxon>
        <taxon>ecological metagenomes</taxon>
    </lineage>
</organism>